<dbReference type="InParanoid" id="A0A2J7QDY0"/>
<accession>A0A2J7QDY0</accession>
<evidence type="ECO:0000256" key="3">
    <source>
        <dbReference type="ARBA" id="ARBA00006958"/>
    </source>
</evidence>
<proteinExistence type="inferred from homology"/>
<keyword evidence="4" id="KW-0540">Nuclease</keyword>
<comment type="cofactor">
    <cofactor evidence="1">
        <name>a divalent metal cation</name>
        <dbReference type="ChEBI" id="CHEBI:60240"/>
    </cofactor>
</comment>
<dbReference type="OrthoDB" id="6749593at2759"/>
<dbReference type="PANTHER" id="PTHR22930">
    <property type="match status" value="1"/>
</dbReference>
<dbReference type="InterPro" id="IPR045249">
    <property type="entry name" value="HARBI1-like"/>
</dbReference>
<name>A0A2J7QDY0_9NEOP</name>
<evidence type="ECO:0000256" key="1">
    <source>
        <dbReference type="ARBA" id="ARBA00001968"/>
    </source>
</evidence>
<dbReference type="GO" id="GO:0016787">
    <property type="term" value="F:hydrolase activity"/>
    <property type="evidence" value="ECO:0007669"/>
    <property type="project" value="UniProtKB-KW"/>
</dbReference>
<evidence type="ECO:0000313" key="9">
    <source>
        <dbReference type="EMBL" id="PNF26792.1"/>
    </source>
</evidence>
<dbReference type="GO" id="GO:0046872">
    <property type="term" value="F:metal ion binding"/>
    <property type="evidence" value="ECO:0007669"/>
    <property type="project" value="UniProtKB-KW"/>
</dbReference>
<comment type="caution">
    <text evidence="9">The sequence shown here is derived from an EMBL/GenBank/DDBJ whole genome shotgun (WGS) entry which is preliminary data.</text>
</comment>
<comment type="subcellular location">
    <subcellularLocation>
        <location evidence="2">Nucleus</location>
    </subcellularLocation>
</comment>
<keyword evidence="5" id="KW-0479">Metal-binding</keyword>
<dbReference type="STRING" id="105785.A0A2J7QDY0"/>
<evidence type="ECO:0000256" key="6">
    <source>
        <dbReference type="ARBA" id="ARBA00022801"/>
    </source>
</evidence>
<sequence length="311" mass="35944">ICFRYLATGDMFKTIAASYRMGERTVSNIVSQVCDALWLRLQPIYMPTPSKELWEDVSLQFERKWQLYNCVGAIDGKHICIRKPIHSGSSFYNYKQYFSVVLMATVDAHYRFTTIDVGSMGRFSDGNVFFNSRLGTMLHNGSLELPDSKPLPGQNEVTPYVFVGDEAFPLMPNLMRPYPKLRVTNNFANKVFNYRLSRGRQTVECSFGILSTRFRVYKRPFECKLETIDKIIKATTVLHNYLRTKVVQSNSVEEDDELMTTHSDSNLVPLQQNRIRGSRQAFLIREKFKDCFSSAQGSVEWQRRAVENGHY</sequence>
<dbReference type="EMBL" id="NEVH01015355">
    <property type="protein sequence ID" value="PNF26792.1"/>
    <property type="molecule type" value="Genomic_DNA"/>
</dbReference>
<keyword evidence="7" id="KW-0539">Nucleus</keyword>
<keyword evidence="10" id="KW-1185">Reference proteome</keyword>
<feature type="non-terminal residue" evidence="9">
    <location>
        <position position="1"/>
    </location>
</feature>
<evidence type="ECO:0000256" key="4">
    <source>
        <dbReference type="ARBA" id="ARBA00022722"/>
    </source>
</evidence>
<reference evidence="9 10" key="1">
    <citation type="submission" date="2017-12" db="EMBL/GenBank/DDBJ databases">
        <title>Hemimetabolous genomes reveal molecular basis of termite eusociality.</title>
        <authorList>
            <person name="Harrison M.C."/>
            <person name="Jongepier E."/>
            <person name="Robertson H.M."/>
            <person name="Arning N."/>
            <person name="Bitard-Feildel T."/>
            <person name="Chao H."/>
            <person name="Childers C.P."/>
            <person name="Dinh H."/>
            <person name="Doddapaneni H."/>
            <person name="Dugan S."/>
            <person name="Gowin J."/>
            <person name="Greiner C."/>
            <person name="Han Y."/>
            <person name="Hu H."/>
            <person name="Hughes D.S.T."/>
            <person name="Huylmans A.-K."/>
            <person name="Kemena C."/>
            <person name="Kremer L.P.M."/>
            <person name="Lee S.L."/>
            <person name="Lopez-Ezquerra A."/>
            <person name="Mallet L."/>
            <person name="Monroy-Kuhn J.M."/>
            <person name="Moser A."/>
            <person name="Murali S.C."/>
            <person name="Muzny D.M."/>
            <person name="Otani S."/>
            <person name="Piulachs M.-D."/>
            <person name="Poelchau M."/>
            <person name="Qu J."/>
            <person name="Schaub F."/>
            <person name="Wada-Katsumata A."/>
            <person name="Worley K.C."/>
            <person name="Xie Q."/>
            <person name="Ylla G."/>
            <person name="Poulsen M."/>
            <person name="Gibbs R.A."/>
            <person name="Schal C."/>
            <person name="Richards S."/>
            <person name="Belles X."/>
            <person name="Korb J."/>
            <person name="Bornberg-Bauer E."/>
        </authorList>
    </citation>
    <scope>NUCLEOTIDE SEQUENCE [LARGE SCALE GENOMIC DNA]</scope>
    <source>
        <tissue evidence="9">Whole body</tissue>
    </source>
</reference>
<evidence type="ECO:0000313" key="10">
    <source>
        <dbReference type="Proteomes" id="UP000235965"/>
    </source>
</evidence>
<organism evidence="9 10">
    <name type="scientific">Cryptotermes secundus</name>
    <dbReference type="NCBI Taxonomy" id="105785"/>
    <lineage>
        <taxon>Eukaryota</taxon>
        <taxon>Metazoa</taxon>
        <taxon>Ecdysozoa</taxon>
        <taxon>Arthropoda</taxon>
        <taxon>Hexapoda</taxon>
        <taxon>Insecta</taxon>
        <taxon>Pterygota</taxon>
        <taxon>Neoptera</taxon>
        <taxon>Polyneoptera</taxon>
        <taxon>Dictyoptera</taxon>
        <taxon>Blattodea</taxon>
        <taxon>Blattoidea</taxon>
        <taxon>Termitoidae</taxon>
        <taxon>Kalotermitidae</taxon>
        <taxon>Cryptotermitinae</taxon>
        <taxon>Cryptotermes</taxon>
    </lineage>
</organism>
<evidence type="ECO:0000256" key="2">
    <source>
        <dbReference type="ARBA" id="ARBA00004123"/>
    </source>
</evidence>
<evidence type="ECO:0000256" key="7">
    <source>
        <dbReference type="ARBA" id="ARBA00023242"/>
    </source>
</evidence>
<feature type="domain" description="DDE Tnp4" evidence="8">
    <location>
        <begin position="74"/>
        <end position="240"/>
    </location>
</feature>
<dbReference type="Proteomes" id="UP000235965">
    <property type="component" value="Unassembled WGS sequence"/>
</dbReference>
<keyword evidence="6" id="KW-0378">Hydrolase</keyword>
<dbReference type="AlphaFoldDB" id="A0A2J7QDY0"/>
<comment type="similarity">
    <text evidence="3">Belongs to the HARBI1 family.</text>
</comment>
<dbReference type="InterPro" id="IPR027806">
    <property type="entry name" value="HARBI1_dom"/>
</dbReference>
<dbReference type="GO" id="GO:0004518">
    <property type="term" value="F:nuclease activity"/>
    <property type="evidence" value="ECO:0007669"/>
    <property type="project" value="UniProtKB-KW"/>
</dbReference>
<protein>
    <recommendedName>
        <fullName evidence="8">DDE Tnp4 domain-containing protein</fullName>
    </recommendedName>
</protein>
<dbReference type="PANTHER" id="PTHR22930:SF269">
    <property type="entry name" value="NUCLEASE HARBI1-LIKE PROTEIN"/>
    <property type="match status" value="1"/>
</dbReference>
<evidence type="ECO:0000259" key="8">
    <source>
        <dbReference type="Pfam" id="PF13359"/>
    </source>
</evidence>
<dbReference type="Pfam" id="PF13359">
    <property type="entry name" value="DDE_Tnp_4"/>
    <property type="match status" value="1"/>
</dbReference>
<evidence type="ECO:0000256" key="5">
    <source>
        <dbReference type="ARBA" id="ARBA00022723"/>
    </source>
</evidence>
<gene>
    <name evidence="9" type="ORF">B7P43_G17477</name>
</gene>
<dbReference type="GO" id="GO:0005634">
    <property type="term" value="C:nucleus"/>
    <property type="evidence" value="ECO:0007669"/>
    <property type="project" value="UniProtKB-SubCell"/>
</dbReference>